<name>A0A955L0T4_9BACT</name>
<evidence type="ECO:0000313" key="2">
    <source>
        <dbReference type="EMBL" id="MCA9379565.1"/>
    </source>
</evidence>
<sequence length="297" mass="34732">MDLFRHPHSLGVLLFVMSFTYFSWRTFIGEYKYEKLFDFTLLYIFFGLLTERVLFIVTNWIDLSNLTWSVVNFTNTLPIALFNFDKFSGFSFVYFFIGAIFGISLYNWINNIQRVGYNTLDRITRLSILCFLPLVILGIVFTFFNIRNGGTEIEIALFIPYIIRLFEFVLLLAFFNFFNNFWLTKSGLFTSLSVLVITIGEIIIDYLSPSYLPNFLGILNYQQIIGILSIILSINLLLTSIATLQEQEIRRKLKPQKPTMNKGFAISFANRRRVSNPINIKIKNLTTNKRKFRDSMN</sequence>
<reference evidence="2" key="1">
    <citation type="submission" date="2020-04" db="EMBL/GenBank/DDBJ databases">
        <authorList>
            <person name="Zhang T."/>
        </authorList>
    </citation>
    <scope>NUCLEOTIDE SEQUENCE</scope>
    <source>
        <strain evidence="2">HKST-UBA15</strain>
    </source>
</reference>
<keyword evidence="1" id="KW-0472">Membrane</keyword>
<feature type="transmembrane region" description="Helical" evidence="1">
    <location>
        <begin position="186"/>
        <end position="204"/>
    </location>
</feature>
<accession>A0A955L0T4</accession>
<comment type="caution">
    <text evidence="2">The sequence shown here is derived from an EMBL/GenBank/DDBJ whole genome shotgun (WGS) entry which is preliminary data.</text>
</comment>
<organism evidence="2 3">
    <name type="scientific">Candidatus Dojkabacteria bacterium</name>
    <dbReference type="NCBI Taxonomy" id="2099670"/>
    <lineage>
        <taxon>Bacteria</taxon>
        <taxon>Candidatus Dojkabacteria</taxon>
    </lineage>
</organism>
<proteinExistence type="predicted"/>
<reference evidence="2" key="2">
    <citation type="journal article" date="2021" name="Microbiome">
        <title>Successional dynamics and alternative stable states in a saline activated sludge microbial community over 9 years.</title>
        <authorList>
            <person name="Wang Y."/>
            <person name="Ye J."/>
            <person name="Ju F."/>
            <person name="Liu L."/>
            <person name="Boyd J.A."/>
            <person name="Deng Y."/>
            <person name="Parks D.H."/>
            <person name="Jiang X."/>
            <person name="Yin X."/>
            <person name="Woodcroft B.J."/>
            <person name="Tyson G.W."/>
            <person name="Hugenholtz P."/>
            <person name="Polz M.F."/>
            <person name="Zhang T."/>
        </authorList>
    </citation>
    <scope>NUCLEOTIDE SEQUENCE</scope>
    <source>
        <strain evidence="2">HKST-UBA15</strain>
    </source>
</reference>
<dbReference type="AlphaFoldDB" id="A0A955L0T4"/>
<feature type="transmembrane region" description="Helical" evidence="1">
    <location>
        <begin position="158"/>
        <end position="179"/>
    </location>
</feature>
<protein>
    <submittedName>
        <fullName evidence="2">Uncharacterized protein</fullName>
    </submittedName>
</protein>
<feature type="transmembrane region" description="Helical" evidence="1">
    <location>
        <begin position="6"/>
        <end position="24"/>
    </location>
</feature>
<evidence type="ECO:0000256" key="1">
    <source>
        <dbReference type="SAM" id="Phobius"/>
    </source>
</evidence>
<dbReference type="EMBL" id="JAGQLL010000002">
    <property type="protein sequence ID" value="MCA9379565.1"/>
    <property type="molecule type" value="Genomic_DNA"/>
</dbReference>
<feature type="transmembrane region" description="Helical" evidence="1">
    <location>
        <begin position="36"/>
        <end position="61"/>
    </location>
</feature>
<dbReference type="Proteomes" id="UP000745577">
    <property type="component" value="Unassembled WGS sequence"/>
</dbReference>
<feature type="transmembrane region" description="Helical" evidence="1">
    <location>
        <begin position="87"/>
        <end position="106"/>
    </location>
</feature>
<keyword evidence="1" id="KW-0812">Transmembrane</keyword>
<feature type="transmembrane region" description="Helical" evidence="1">
    <location>
        <begin position="126"/>
        <end position="146"/>
    </location>
</feature>
<evidence type="ECO:0000313" key="3">
    <source>
        <dbReference type="Proteomes" id="UP000745577"/>
    </source>
</evidence>
<keyword evidence="1" id="KW-1133">Transmembrane helix</keyword>
<gene>
    <name evidence="2" type="ORF">KC675_00110</name>
</gene>
<feature type="transmembrane region" description="Helical" evidence="1">
    <location>
        <begin position="224"/>
        <end position="244"/>
    </location>
</feature>